<evidence type="ECO:0000313" key="3">
    <source>
        <dbReference type="EMBL" id="GFJ95199.1"/>
    </source>
</evidence>
<proteinExistence type="inferred from homology"/>
<dbReference type="PANTHER" id="PTHR35861:SF1">
    <property type="entry name" value="PHAGE TAIL SHEATH PROTEIN"/>
    <property type="match status" value="1"/>
</dbReference>
<evidence type="ECO:0000259" key="2">
    <source>
        <dbReference type="Pfam" id="PF17482"/>
    </source>
</evidence>
<dbReference type="AlphaFoldDB" id="A0A6V8LKN3"/>
<comment type="caution">
    <text evidence="3">The sequence shown here is derived from an EMBL/GenBank/DDBJ whole genome shotgun (WGS) entry which is preliminary data.</text>
</comment>
<dbReference type="InterPro" id="IPR052042">
    <property type="entry name" value="Tail_sheath_structural"/>
</dbReference>
<accession>A0A6V8LKN3</accession>
<reference evidence="3 4" key="1">
    <citation type="submission" date="2020-03" db="EMBL/GenBank/DDBJ databases">
        <title>Whole genome shotgun sequence of Phytohabitans rumicis NBRC 108638.</title>
        <authorList>
            <person name="Komaki H."/>
            <person name="Tamura T."/>
        </authorList>
    </citation>
    <scope>NUCLEOTIDE SEQUENCE [LARGE SCALE GENOMIC DNA]</scope>
    <source>
        <strain evidence="3 4">NBRC 108638</strain>
    </source>
</reference>
<name>A0A6V8LKN3_9ACTN</name>
<reference evidence="3 4" key="2">
    <citation type="submission" date="2020-03" db="EMBL/GenBank/DDBJ databases">
        <authorList>
            <person name="Ichikawa N."/>
            <person name="Kimura A."/>
            <person name="Kitahashi Y."/>
            <person name="Uohara A."/>
        </authorList>
    </citation>
    <scope>NUCLEOTIDE SEQUENCE [LARGE SCALE GENOMIC DNA]</scope>
    <source>
        <strain evidence="3 4">NBRC 108638</strain>
    </source>
</reference>
<dbReference type="EMBL" id="BLPG01000001">
    <property type="protein sequence ID" value="GFJ95199.1"/>
    <property type="molecule type" value="Genomic_DNA"/>
</dbReference>
<protein>
    <recommendedName>
        <fullName evidence="2">Tail sheath protein C-terminal domain-containing protein</fullName>
    </recommendedName>
</protein>
<dbReference type="Pfam" id="PF17482">
    <property type="entry name" value="Phage_sheath_1C"/>
    <property type="match status" value="1"/>
</dbReference>
<dbReference type="PANTHER" id="PTHR35861">
    <property type="match status" value="1"/>
</dbReference>
<evidence type="ECO:0000313" key="4">
    <source>
        <dbReference type="Proteomes" id="UP000482960"/>
    </source>
</evidence>
<keyword evidence="4" id="KW-1185">Reference proteome</keyword>
<comment type="similarity">
    <text evidence="1">Belongs to the myoviridae tail sheath protein family.</text>
</comment>
<feature type="domain" description="Tail sheath protein C-terminal" evidence="2">
    <location>
        <begin position="26"/>
        <end position="129"/>
    </location>
</feature>
<dbReference type="InterPro" id="IPR020287">
    <property type="entry name" value="Tail_sheath_C"/>
</dbReference>
<evidence type="ECO:0000256" key="1">
    <source>
        <dbReference type="ARBA" id="ARBA00008005"/>
    </source>
</evidence>
<organism evidence="3 4">
    <name type="scientific">Phytohabitans rumicis</name>
    <dbReference type="NCBI Taxonomy" id="1076125"/>
    <lineage>
        <taxon>Bacteria</taxon>
        <taxon>Bacillati</taxon>
        <taxon>Actinomycetota</taxon>
        <taxon>Actinomycetes</taxon>
        <taxon>Micromonosporales</taxon>
        <taxon>Micromonosporaceae</taxon>
    </lineage>
</organism>
<dbReference type="Proteomes" id="UP000482960">
    <property type="component" value="Unassembled WGS sequence"/>
</dbReference>
<sequence>MVNGSVNGVRAVPRAGVIVDASRTLSTDPRWRYVNVRLLFNFVKSSLREGLRWVRQEPNRDSLWSAIKFGTVNPFLTGLWRQGAFGTGSPEETFTVIVDATNNPPDQIEQGRLTVEVYFYPSRPAETIVIIVGQQPSGGTAREA</sequence>
<gene>
    <name evidence="3" type="ORF">Prum_088410</name>
</gene>